<dbReference type="InterPro" id="IPR016066">
    <property type="entry name" value="A-D-PHexomutase_CS"/>
</dbReference>
<feature type="domain" description="Alpha-D-phosphohexomutase alpha/beta/alpha" evidence="10">
    <location>
        <begin position="231"/>
        <end position="333"/>
    </location>
</feature>
<dbReference type="STRING" id="446860.AS188_07950"/>
<evidence type="ECO:0000256" key="2">
    <source>
        <dbReference type="ARBA" id="ARBA00010231"/>
    </source>
</evidence>
<accession>A0A0U3GHU0</accession>
<dbReference type="GO" id="GO:0005975">
    <property type="term" value="P:carbohydrate metabolic process"/>
    <property type="evidence" value="ECO:0007669"/>
    <property type="project" value="InterPro"/>
</dbReference>
<feature type="domain" description="Alpha-D-phosphohexomutase alpha/beta/alpha" evidence="11">
    <location>
        <begin position="398"/>
        <end position="506"/>
    </location>
</feature>
<comment type="similarity">
    <text evidence="2">Belongs to the phosphohexose mutase family.</text>
</comment>
<dbReference type="RefSeq" id="WP_058858404.1">
    <property type="nucleotide sequence ID" value="NZ_BJZR01000018.1"/>
</dbReference>
<dbReference type="AlphaFoldDB" id="A0A0U3GHU0"/>
<evidence type="ECO:0000256" key="5">
    <source>
        <dbReference type="ARBA" id="ARBA00022842"/>
    </source>
</evidence>
<evidence type="ECO:0000313" key="15">
    <source>
        <dbReference type="Proteomes" id="UP000321155"/>
    </source>
</evidence>
<dbReference type="PANTHER" id="PTHR45745">
    <property type="entry name" value="PHOSPHOMANNOMUTASE 45A"/>
    <property type="match status" value="1"/>
</dbReference>
<evidence type="ECO:0000259" key="10">
    <source>
        <dbReference type="Pfam" id="PF02879"/>
    </source>
</evidence>
<dbReference type="InterPro" id="IPR036900">
    <property type="entry name" value="A-D-PHexomutase_C_sf"/>
</dbReference>
<dbReference type="PANTHER" id="PTHR45745:SF1">
    <property type="entry name" value="PHOSPHOGLUCOMUTASE 2B-RELATED"/>
    <property type="match status" value="1"/>
</dbReference>
<dbReference type="Pfam" id="PF02879">
    <property type="entry name" value="PGM_PMM_II"/>
    <property type="match status" value="1"/>
</dbReference>
<feature type="domain" description="Alpha-D-phosphohexomutase alpha/beta/alpha" evidence="9">
    <location>
        <begin position="58"/>
        <end position="203"/>
    </location>
</feature>
<evidence type="ECO:0000313" key="12">
    <source>
        <dbReference type="EMBL" id="ALU39694.1"/>
    </source>
</evidence>
<keyword evidence="15" id="KW-1185">Reference proteome</keyword>
<feature type="compositionally biased region" description="Low complexity" evidence="7">
    <location>
        <begin position="356"/>
        <end position="367"/>
    </location>
</feature>
<dbReference type="Pfam" id="PF00408">
    <property type="entry name" value="PGM_PMM_IV"/>
    <property type="match status" value="1"/>
</dbReference>
<feature type="region of interest" description="Disordered" evidence="7">
    <location>
        <begin position="341"/>
        <end position="391"/>
    </location>
</feature>
<dbReference type="Proteomes" id="UP000321155">
    <property type="component" value="Unassembled WGS sequence"/>
</dbReference>
<name>A0A0U3GHU0_9MICC</name>
<evidence type="ECO:0000313" key="13">
    <source>
        <dbReference type="EMBL" id="GEO91709.1"/>
    </source>
</evidence>
<dbReference type="InterPro" id="IPR005843">
    <property type="entry name" value="A-D-PHexomutase_C"/>
</dbReference>
<evidence type="ECO:0000259" key="11">
    <source>
        <dbReference type="Pfam" id="PF02880"/>
    </source>
</evidence>
<dbReference type="GO" id="GO:0000287">
    <property type="term" value="F:magnesium ion binding"/>
    <property type="evidence" value="ECO:0007669"/>
    <property type="project" value="InterPro"/>
</dbReference>
<dbReference type="InterPro" id="IPR005846">
    <property type="entry name" value="A-D-PHexomutase_a/b/a-III"/>
</dbReference>
<dbReference type="Pfam" id="PF02878">
    <property type="entry name" value="PGM_PMM_I"/>
    <property type="match status" value="1"/>
</dbReference>
<dbReference type="EMBL" id="CP013254">
    <property type="protein sequence ID" value="ALU39694.1"/>
    <property type="molecule type" value="Genomic_DNA"/>
</dbReference>
<dbReference type="PRINTS" id="PR00509">
    <property type="entry name" value="PGMPMM"/>
</dbReference>
<reference evidence="13 15" key="2">
    <citation type="submission" date="2019-07" db="EMBL/GenBank/DDBJ databases">
        <title>Whole genome shotgun sequence of Kocuria flava NBRC 107626.</title>
        <authorList>
            <person name="Hosoyama A."/>
            <person name="Uohara A."/>
            <person name="Ohji S."/>
            <person name="Ichikawa N."/>
        </authorList>
    </citation>
    <scope>NUCLEOTIDE SEQUENCE [LARGE SCALE GENOMIC DNA]</scope>
    <source>
        <strain evidence="13 15">NBRC 107626</strain>
    </source>
</reference>
<dbReference type="CDD" id="cd05799">
    <property type="entry name" value="PGM2"/>
    <property type="match status" value="1"/>
</dbReference>
<evidence type="ECO:0000256" key="3">
    <source>
        <dbReference type="ARBA" id="ARBA00022553"/>
    </source>
</evidence>
<keyword evidence="6" id="KW-0413">Isomerase</keyword>
<reference evidence="12 14" key="1">
    <citation type="submission" date="2015-11" db="EMBL/GenBank/DDBJ databases">
        <title>Complete Genome Sequence of Kocuria flava strain HO-9041.</title>
        <authorList>
            <person name="Zhou M."/>
            <person name="Dai J."/>
        </authorList>
    </citation>
    <scope>NUCLEOTIDE SEQUENCE [LARGE SCALE GENOMIC DNA]</scope>
    <source>
        <strain evidence="12 14">HO-9041</strain>
    </source>
</reference>
<keyword evidence="4" id="KW-0479">Metal-binding</keyword>
<dbReference type="SUPFAM" id="SSF53738">
    <property type="entry name" value="Phosphoglucomutase, first 3 domains"/>
    <property type="match status" value="3"/>
</dbReference>
<evidence type="ECO:0000256" key="4">
    <source>
        <dbReference type="ARBA" id="ARBA00022723"/>
    </source>
</evidence>
<evidence type="ECO:0000259" key="8">
    <source>
        <dbReference type="Pfam" id="PF00408"/>
    </source>
</evidence>
<dbReference type="GO" id="GO:0008973">
    <property type="term" value="F:phosphopentomutase activity"/>
    <property type="evidence" value="ECO:0007669"/>
    <property type="project" value="TreeGrafter"/>
</dbReference>
<evidence type="ECO:0000256" key="6">
    <source>
        <dbReference type="ARBA" id="ARBA00023235"/>
    </source>
</evidence>
<dbReference type="Gene3D" id="3.40.120.10">
    <property type="entry name" value="Alpha-D-Glucose-1,6-Bisphosphate, subunit A, domain 3"/>
    <property type="match status" value="3"/>
</dbReference>
<dbReference type="KEGG" id="kfv:AS188_07950"/>
<protein>
    <submittedName>
        <fullName evidence="12">Phosphomannomutase</fullName>
    </submittedName>
</protein>
<keyword evidence="3" id="KW-0597">Phosphoprotein</keyword>
<dbReference type="InterPro" id="IPR005841">
    <property type="entry name" value="Alpha-D-phosphohexomutase_SF"/>
</dbReference>
<gene>
    <name evidence="12" type="ORF">AS188_07950</name>
    <name evidence="13" type="ORF">KFL01_10150</name>
</gene>
<sequence length="631" mass="63812">MTDAPRTGEDLLAAARAWAAEDPDPATRTELEELADRAGDGDAAARAELADRFAGTLAFGTAGLRAALGAGPMRMNRVVVLRAAAGLAGHVLALTRGSGADPERPPRAVVGYDARHNSAVFARDTAAVLTAAGIETLVLPAPLPTPVLAWAVRAHDAEAGVMVTASHNPPADNGYKVYLGGRAVEPAARGCQIVAPHDREIAARIDAVGPVASIPRAERGWTVLPAGTARRYLDAVLPAVAPAAPGAPRGLRIVHTALHGVGGTTTTEALHRAGFPDVHPVAAQAEPDPDFPTVAFPNPEEPGALDLALAEARRVGADLVLANDPDADRVAVAVPVRPAGPDAPAEVAAPPGPGAAGTPAPATSPGATGAGGAAGGPDRAGDAAASGSPGGAWRVLRGDEVGALLGAAAARAAAGRGEDAVLACSIVSSRLLGRIAAAAGLGHRETLTGFKWIARVPGLVYGYEEALGYCVSPEVVRDKDGIGAAVAVAVLADELRGQGRVLQDVLDDLALTHGLHATDQLSVRVADLARIPAMLAALREHPPAALAGSAVARTEDLTDPATGLPPTEGLRLLTEDGTRVVVRPSGTEPKLKCYLEVVLPVDDRAQLPAARTAAARRLAAVRAELGTALGL</sequence>
<dbReference type="SUPFAM" id="SSF55957">
    <property type="entry name" value="Phosphoglucomutase, C-terminal domain"/>
    <property type="match status" value="1"/>
</dbReference>
<evidence type="ECO:0000256" key="1">
    <source>
        <dbReference type="ARBA" id="ARBA00001946"/>
    </source>
</evidence>
<keyword evidence="5" id="KW-0460">Magnesium</keyword>
<dbReference type="GO" id="GO:0006166">
    <property type="term" value="P:purine ribonucleoside salvage"/>
    <property type="evidence" value="ECO:0007669"/>
    <property type="project" value="TreeGrafter"/>
</dbReference>
<dbReference type="OrthoDB" id="9806956at2"/>
<feature type="domain" description="Alpha-D-phosphohexomutase C-terminal" evidence="8">
    <location>
        <begin position="523"/>
        <end position="598"/>
    </location>
</feature>
<dbReference type="Pfam" id="PF02880">
    <property type="entry name" value="PGM_PMM_III"/>
    <property type="match status" value="1"/>
</dbReference>
<dbReference type="PROSITE" id="PS00710">
    <property type="entry name" value="PGM_PMM"/>
    <property type="match status" value="1"/>
</dbReference>
<dbReference type="InterPro" id="IPR016055">
    <property type="entry name" value="A-D-PHexomutase_a/b/a-I/II/III"/>
</dbReference>
<dbReference type="Proteomes" id="UP000057181">
    <property type="component" value="Chromosome"/>
</dbReference>
<evidence type="ECO:0000259" key="9">
    <source>
        <dbReference type="Pfam" id="PF02878"/>
    </source>
</evidence>
<comment type="cofactor">
    <cofactor evidence="1">
        <name>Mg(2+)</name>
        <dbReference type="ChEBI" id="CHEBI:18420"/>
    </cofactor>
</comment>
<evidence type="ECO:0000313" key="14">
    <source>
        <dbReference type="Proteomes" id="UP000057181"/>
    </source>
</evidence>
<dbReference type="Gene3D" id="3.30.310.50">
    <property type="entry name" value="Alpha-D-phosphohexomutase, C-terminal domain"/>
    <property type="match status" value="1"/>
</dbReference>
<dbReference type="EMBL" id="BJZR01000018">
    <property type="protein sequence ID" value="GEO91709.1"/>
    <property type="molecule type" value="Genomic_DNA"/>
</dbReference>
<evidence type="ECO:0000256" key="7">
    <source>
        <dbReference type="SAM" id="MobiDB-lite"/>
    </source>
</evidence>
<proteinExistence type="inferred from homology"/>
<dbReference type="InterPro" id="IPR005845">
    <property type="entry name" value="A-D-PHexomutase_a/b/a-II"/>
</dbReference>
<dbReference type="InterPro" id="IPR005844">
    <property type="entry name" value="A-D-PHexomutase_a/b/a-I"/>
</dbReference>
<organism evidence="12 14">
    <name type="scientific">Kocuria flava</name>
    <dbReference type="NCBI Taxonomy" id="446860"/>
    <lineage>
        <taxon>Bacteria</taxon>
        <taxon>Bacillati</taxon>
        <taxon>Actinomycetota</taxon>
        <taxon>Actinomycetes</taxon>
        <taxon>Micrococcales</taxon>
        <taxon>Micrococcaceae</taxon>
        <taxon>Kocuria</taxon>
    </lineage>
</organism>